<dbReference type="EMBL" id="JADGJW010000387">
    <property type="protein sequence ID" value="KAJ3218293.1"/>
    <property type="molecule type" value="Genomic_DNA"/>
</dbReference>
<accession>A0AAD5U1E7</accession>
<evidence type="ECO:0000313" key="2">
    <source>
        <dbReference type="EMBL" id="KAJ3218293.1"/>
    </source>
</evidence>
<feature type="transmembrane region" description="Helical" evidence="1">
    <location>
        <begin position="9"/>
        <end position="28"/>
    </location>
</feature>
<comment type="caution">
    <text evidence="2">The sequence shown here is derived from an EMBL/GenBank/DDBJ whole genome shotgun (WGS) entry which is preliminary data.</text>
</comment>
<organism evidence="2 3">
    <name type="scientific">Clydaea vesicula</name>
    <dbReference type="NCBI Taxonomy" id="447962"/>
    <lineage>
        <taxon>Eukaryota</taxon>
        <taxon>Fungi</taxon>
        <taxon>Fungi incertae sedis</taxon>
        <taxon>Chytridiomycota</taxon>
        <taxon>Chytridiomycota incertae sedis</taxon>
        <taxon>Chytridiomycetes</taxon>
        <taxon>Lobulomycetales</taxon>
        <taxon>Lobulomycetaceae</taxon>
        <taxon>Clydaea</taxon>
    </lineage>
</organism>
<keyword evidence="1" id="KW-1133">Transmembrane helix</keyword>
<evidence type="ECO:0000313" key="3">
    <source>
        <dbReference type="Proteomes" id="UP001211065"/>
    </source>
</evidence>
<dbReference type="AlphaFoldDB" id="A0AAD5U1E7"/>
<name>A0AAD5U1E7_9FUNG</name>
<keyword evidence="1" id="KW-0472">Membrane</keyword>
<evidence type="ECO:0000256" key="1">
    <source>
        <dbReference type="SAM" id="Phobius"/>
    </source>
</evidence>
<keyword evidence="1" id="KW-0812">Transmembrane</keyword>
<sequence length="367" mass="43172">MKNLKLQNTILITIFTAIFLVTCYHYFLENLDYVDYLKQIHTVETENKNSKTQLNKFEEISSKLTPIFKSNYISNDGSVEFKRKNDGTVDLTGASNDVVDAYSKLKFFYNIEKFEKKIYSQYGDDGAIEYIFSNLGTTNKFYVEFGTENAQECNTRALWEYYGWNGILMDGDGVSLDERKIYNHFITRENIVELFKKYNVPKDLDLLSIDINYNDWFIFETILEAGYTPMLIIVEMNRNFNADQSFTVRYNKDYSLKCCNYHFGFSILAGSRLANRFGYHLIYEEKQGVNSYYINVHYVKTWLKKVFDIDLTLFQVKSLLPTFEYIFRPSVAIHTSSLNQFQTDFQRGKSEGLWWEVKEDGTVDEKN</sequence>
<dbReference type="Proteomes" id="UP001211065">
    <property type="component" value="Unassembled WGS sequence"/>
</dbReference>
<gene>
    <name evidence="2" type="ORF">HK099_005110</name>
</gene>
<protein>
    <submittedName>
        <fullName evidence="2">Uncharacterized protein</fullName>
    </submittedName>
</protein>
<reference evidence="2" key="1">
    <citation type="submission" date="2020-05" db="EMBL/GenBank/DDBJ databases">
        <title>Phylogenomic resolution of chytrid fungi.</title>
        <authorList>
            <person name="Stajich J.E."/>
            <person name="Amses K."/>
            <person name="Simmons R."/>
            <person name="Seto K."/>
            <person name="Myers J."/>
            <person name="Bonds A."/>
            <person name="Quandt C.A."/>
            <person name="Barry K."/>
            <person name="Liu P."/>
            <person name="Grigoriev I."/>
            <person name="Longcore J.E."/>
            <person name="James T.Y."/>
        </authorList>
    </citation>
    <scope>NUCLEOTIDE SEQUENCE</scope>
    <source>
        <strain evidence="2">JEL0476</strain>
    </source>
</reference>
<proteinExistence type="predicted"/>
<keyword evidence="3" id="KW-1185">Reference proteome</keyword>